<evidence type="ECO:0000259" key="9">
    <source>
        <dbReference type="Pfam" id="PF25766"/>
    </source>
</evidence>
<feature type="compositionally biased region" description="Basic residues" evidence="6">
    <location>
        <begin position="68"/>
        <end position="81"/>
    </location>
</feature>
<feature type="region of interest" description="Disordered" evidence="6">
    <location>
        <begin position="119"/>
        <end position="174"/>
    </location>
</feature>
<dbReference type="Pfam" id="PF08620">
    <property type="entry name" value="RPAP1_C"/>
    <property type="match status" value="1"/>
</dbReference>
<dbReference type="KEGG" id="cam:101497906"/>
<evidence type="ECO:0000256" key="3">
    <source>
        <dbReference type="ARBA" id="ARBA00023163"/>
    </source>
</evidence>
<feature type="compositionally biased region" description="Polar residues" evidence="6">
    <location>
        <begin position="248"/>
        <end position="258"/>
    </location>
</feature>
<dbReference type="RefSeq" id="XP_004490227.1">
    <property type="nucleotide sequence ID" value="XM_004490170.3"/>
</dbReference>
<evidence type="ECO:0000259" key="7">
    <source>
        <dbReference type="Pfam" id="PF08620"/>
    </source>
</evidence>
<keyword evidence="4" id="KW-0539">Nucleus</keyword>
<dbReference type="Proteomes" id="UP000087171">
    <property type="component" value="Chromosome Ca2"/>
</dbReference>
<dbReference type="Pfam" id="PF08621">
    <property type="entry name" value="RPAP1_N"/>
    <property type="match status" value="1"/>
</dbReference>
<feature type="compositionally biased region" description="Basic and acidic residues" evidence="6">
    <location>
        <begin position="124"/>
        <end position="150"/>
    </location>
</feature>
<feature type="compositionally biased region" description="Acidic residues" evidence="6">
    <location>
        <begin position="89"/>
        <end position="102"/>
    </location>
</feature>
<dbReference type="OrthoDB" id="348201at2759"/>
<evidence type="ECO:0000256" key="1">
    <source>
        <dbReference type="ARBA" id="ARBA00004123"/>
    </source>
</evidence>
<feature type="compositionally biased region" description="Low complexity" evidence="6">
    <location>
        <begin position="354"/>
        <end position="364"/>
    </location>
</feature>
<feature type="compositionally biased region" description="Basic and acidic residues" evidence="6">
    <location>
        <begin position="331"/>
        <end position="352"/>
    </location>
</feature>
<evidence type="ECO:0000313" key="11">
    <source>
        <dbReference type="RefSeq" id="XP_004490227.1"/>
    </source>
</evidence>
<evidence type="ECO:0000256" key="5">
    <source>
        <dbReference type="SAM" id="Coils"/>
    </source>
</evidence>
<comment type="similarity">
    <text evidence="2">Belongs to the RPAP1 family.</text>
</comment>
<dbReference type="InterPro" id="IPR057989">
    <property type="entry name" value="TPR_RPAP1/MINIYO-like"/>
</dbReference>
<keyword evidence="3" id="KW-0804">Transcription</keyword>
<feature type="region of interest" description="Disordered" evidence="6">
    <location>
        <begin position="41"/>
        <end position="102"/>
    </location>
</feature>
<reference evidence="11" key="2">
    <citation type="submission" date="2025-08" db="UniProtKB">
        <authorList>
            <consortium name="RefSeq"/>
        </authorList>
    </citation>
    <scope>IDENTIFICATION</scope>
    <source>
        <tissue evidence="11">Etiolated seedlings</tissue>
    </source>
</reference>
<feature type="region of interest" description="Disordered" evidence="6">
    <location>
        <begin position="305"/>
        <end position="366"/>
    </location>
</feature>
<keyword evidence="10" id="KW-1185">Reference proteome</keyword>
<feature type="domain" description="RPAP1/MINIYO-like TPR repeats" evidence="9">
    <location>
        <begin position="1338"/>
        <end position="1468"/>
    </location>
</feature>
<evidence type="ECO:0000313" key="10">
    <source>
        <dbReference type="Proteomes" id="UP000087171"/>
    </source>
</evidence>
<name>A0A1S2XKY2_CICAR</name>
<comment type="subcellular location">
    <subcellularLocation>
        <location evidence="1">Nucleus</location>
    </subcellularLocation>
</comment>
<dbReference type="SUPFAM" id="SSF48371">
    <property type="entry name" value="ARM repeat"/>
    <property type="match status" value="1"/>
</dbReference>
<evidence type="ECO:0000256" key="2">
    <source>
        <dbReference type="ARBA" id="ARBA00009953"/>
    </source>
</evidence>
<feature type="region of interest" description="Disordered" evidence="6">
    <location>
        <begin position="236"/>
        <end position="258"/>
    </location>
</feature>
<dbReference type="InterPro" id="IPR013930">
    <property type="entry name" value="RPAP1_N"/>
</dbReference>
<dbReference type="InterPro" id="IPR055326">
    <property type="entry name" value="MINIYO"/>
</dbReference>
<gene>
    <name evidence="11" type="primary">LOC101497906</name>
</gene>
<reference evidence="10" key="1">
    <citation type="journal article" date="2013" name="Nat. Biotechnol.">
        <title>Draft genome sequence of chickpea (Cicer arietinum) provides a resource for trait improvement.</title>
        <authorList>
            <person name="Varshney R.K."/>
            <person name="Song C."/>
            <person name="Saxena R.K."/>
            <person name="Azam S."/>
            <person name="Yu S."/>
            <person name="Sharpe A.G."/>
            <person name="Cannon S."/>
            <person name="Baek J."/>
            <person name="Rosen B.D."/>
            <person name="Tar'an B."/>
            <person name="Millan T."/>
            <person name="Zhang X."/>
            <person name="Ramsay L.D."/>
            <person name="Iwata A."/>
            <person name="Wang Y."/>
            <person name="Nelson W."/>
            <person name="Farmer A.D."/>
            <person name="Gaur P.M."/>
            <person name="Soderlund C."/>
            <person name="Penmetsa R.V."/>
            <person name="Xu C."/>
            <person name="Bharti A.K."/>
            <person name="He W."/>
            <person name="Winter P."/>
            <person name="Zhao S."/>
            <person name="Hane J.K."/>
            <person name="Carrasquilla-Garcia N."/>
            <person name="Condie J.A."/>
            <person name="Upadhyaya H.D."/>
            <person name="Luo M.C."/>
            <person name="Thudi M."/>
            <person name="Gowda C.L."/>
            <person name="Singh N.P."/>
            <person name="Lichtenzveig J."/>
            <person name="Gali K.K."/>
            <person name="Rubio J."/>
            <person name="Nadarajan N."/>
            <person name="Dolezel J."/>
            <person name="Bansal K.C."/>
            <person name="Xu X."/>
            <person name="Edwards D."/>
            <person name="Zhang G."/>
            <person name="Kahl G."/>
            <person name="Gil J."/>
            <person name="Singh K.B."/>
            <person name="Datta S.K."/>
            <person name="Jackson S.A."/>
            <person name="Wang J."/>
            <person name="Cook D.R."/>
        </authorList>
    </citation>
    <scope>NUCLEOTIDE SEQUENCE [LARGE SCALE GENOMIC DNA]</scope>
    <source>
        <strain evidence="10">cv. CDC Frontier</strain>
    </source>
</reference>
<organism evidence="10 11">
    <name type="scientific">Cicer arietinum</name>
    <name type="common">Chickpea</name>
    <name type="synonym">Garbanzo</name>
    <dbReference type="NCBI Taxonomy" id="3827"/>
    <lineage>
        <taxon>Eukaryota</taxon>
        <taxon>Viridiplantae</taxon>
        <taxon>Streptophyta</taxon>
        <taxon>Embryophyta</taxon>
        <taxon>Tracheophyta</taxon>
        <taxon>Spermatophyta</taxon>
        <taxon>Magnoliopsida</taxon>
        <taxon>eudicotyledons</taxon>
        <taxon>Gunneridae</taxon>
        <taxon>Pentapetalae</taxon>
        <taxon>rosids</taxon>
        <taxon>fabids</taxon>
        <taxon>Fabales</taxon>
        <taxon>Fabaceae</taxon>
        <taxon>Papilionoideae</taxon>
        <taxon>50 kb inversion clade</taxon>
        <taxon>NPAAA clade</taxon>
        <taxon>Hologalegina</taxon>
        <taxon>IRL clade</taxon>
        <taxon>Cicereae</taxon>
        <taxon>Cicer</taxon>
    </lineage>
</organism>
<protein>
    <submittedName>
        <fullName evidence="11">Transcriptional elongation regulator MINIYO isoform X1</fullName>
    </submittedName>
</protein>
<dbReference type="STRING" id="3827.A0A1S2XKY2"/>
<evidence type="ECO:0000256" key="4">
    <source>
        <dbReference type="ARBA" id="ARBA00023242"/>
    </source>
</evidence>
<accession>A0A1S2XKY2</accession>
<dbReference type="PANTHER" id="PTHR47605:SF2">
    <property type="entry name" value="TRANSCRIPTIONAL ELONGATION REGULATOR MINIYO"/>
    <property type="match status" value="1"/>
</dbReference>
<dbReference type="InterPro" id="IPR013929">
    <property type="entry name" value="RPAP1_C"/>
</dbReference>
<dbReference type="InterPro" id="IPR016024">
    <property type="entry name" value="ARM-type_fold"/>
</dbReference>
<dbReference type="Pfam" id="PF25766">
    <property type="entry name" value="TPR_RPAP1"/>
    <property type="match status" value="1"/>
</dbReference>
<dbReference type="PANTHER" id="PTHR47605">
    <property type="entry name" value="TRANSCRIPTIONAL ELONGATION REGULATOR MINIYO"/>
    <property type="match status" value="1"/>
</dbReference>
<feature type="domain" description="RPAP1 N-terminal" evidence="8">
    <location>
        <begin position="261"/>
        <end position="304"/>
    </location>
</feature>
<feature type="domain" description="RPAP1 C-terminal" evidence="7">
    <location>
        <begin position="377"/>
        <end position="446"/>
    </location>
</feature>
<evidence type="ECO:0000259" key="8">
    <source>
        <dbReference type="Pfam" id="PF08621"/>
    </source>
</evidence>
<dbReference type="PaxDb" id="3827-XP_004490227.1"/>
<feature type="coiled-coil region" evidence="5">
    <location>
        <begin position="1508"/>
        <end position="1535"/>
    </location>
</feature>
<evidence type="ECO:0000256" key="6">
    <source>
        <dbReference type="SAM" id="MobiDB-lite"/>
    </source>
</evidence>
<dbReference type="GeneID" id="101497906"/>
<keyword evidence="5" id="KW-0175">Coiled coil</keyword>
<proteinExistence type="inferred from homology"/>
<dbReference type="eggNOG" id="KOG4732">
    <property type="taxonomic scope" value="Eukaryota"/>
</dbReference>
<sequence>MEKQNGNGIEPKKVKKILKTSSLQINQEDAFKLVGSIVEKGIDDDSSQNNTTPFYSFPKPTVVPFPVARHRSHGPHWRPLNKKGSYDHDNDDSDNDVEDEEDTAFMEFEKVAAFANPVQRKKTKGLDFEKWKEITQDDKSSSGRYLEKDVSNSSQTSGKKKKEKGGKNDKKISSYSDDSLFASTAVDDAKPQFDTSNKVEYQKKIEYGLAYGDKKEKEFAAERDRVCSDRMPDHSFASVDGLRPEQNHFISEQEPTSIESEIDYENRARIQQMSAEEIAEAKAEILEKMSPALLKLLQKRGKEKLKKPSSIKSEVGTVSEPVNRHAQSTQEAKHPQTEDDLPSKKQLDDKNTSRKTSTTTSSSSWNAWSNRVEAIRELRFSLAGDVVDTEQKPAYDDVSQRDYLRTEGDPGAAGYTIKDAVALTRSVVPGQRALSLHLLSSVLDKALYYICKDRTANMIKDGNEVDMSVDWEAVWTFALGPEPELALSLRICLDDNHNSVVLACAKAIQSALSSDVNENYFDISEKMATCDKDICTAPIFRSRPDIALGFLQGGYWKYSAKPSNILPFSEDSMDNESEEKHTIQDDVFVAGQDFTAGLVRMGILPRLRYLLETDPTAALEEYIVSILIAIVRHSPSCANAVLKCERLIQTIVQRFTVGSFEIRSSMIKSVKLLKVLARLDRKTCLEFIKNGYFRVMTLNLYQLPLTIDNWLKLGKEKIKLRSALTIEQLRFWRVCIRYGYCVSYFSEFFPALCFWLDVPSFEKLIESDVLYESSCISREAYLVLESLAGRLPNLFSQQCLTNQLPESSDDAEFWSWSYVGPMVDLCITWIAARSDPEVSKLFGGQEEGRSDFALGGELSATPLLWVYAAVTHMLSRVLERVTLGEAISLQEANGHVPWLPQFVPKIGLELIKYWLLGFSVSSGDESFLKELIHLKQKCDIEMSLASTCCLNGTINIITKIDNLIRSAKTGICSPSDEEQSLSKEGKVLEEGIVNSCFVELRSMLDVFMSSASSGWQHMESIEKFGRGGPAPGVGVGWGAPGGGFWSKTVLSVQTDARFLIYLLEIFENASKEPKTEETTFTLQRISTALGLCLTAGPADTVVIEKTYDLLLHVSVLKNLDLCIQNFLLNRRGKAFRWQYEEDDYVHISMILSSHFRSRWLSVRVKSKAVDGNSSSGTKATPKTDVRLDTIYEDSDMSSTTSPCCNSLTIEWARQNLPLPVHFYLSPIAMIPYTKRAGPLKVGSVHDPTDLLEVAKCGLFFVLGIETMSNFQATDIPSPVQHVSLTWKLHSLSVNFLVGMEILEQDQGRDTFEALQDLYGELIDKERSNRNKEVISDDKKNIEFLKFKSEIHESYSIFIEDLVEQFSAISYGDLIFGRQVSLYLHRGVETSIRLATWNALSNARVLELLPPLEKCFSSAEGYLEPAEDNEEILEAYAKSWVSDALDRAAIRGSVAYTMVIHHLSSFIFHACPVDKLLLRNRLVRSLLRDYSGKQQHEGMLMSLICHNKRSDMDEQLDSLLREKNWLESRMKVLTEACEGNSSLLTQVKKLKDAAEKSSL</sequence>